<comment type="caution">
    <text evidence="2">The sequence shown here is derived from an EMBL/GenBank/DDBJ whole genome shotgun (WGS) entry which is preliminary data.</text>
</comment>
<evidence type="ECO:0000313" key="2">
    <source>
        <dbReference type="EMBL" id="KAJ8884304.1"/>
    </source>
</evidence>
<evidence type="ECO:0000256" key="1">
    <source>
        <dbReference type="SAM" id="MobiDB-lite"/>
    </source>
</evidence>
<gene>
    <name evidence="2" type="ORF">PR048_016161</name>
</gene>
<keyword evidence="3" id="KW-1185">Reference proteome</keyword>
<dbReference type="EMBL" id="JARBHB010000005">
    <property type="protein sequence ID" value="KAJ8884304.1"/>
    <property type="molecule type" value="Genomic_DNA"/>
</dbReference>
<feature type="non-terminal residue" evidence="2">
    <location>
        <position position="118"/>
    </location>
</feature>
<protein>
    <submittedName>
        <fullName evidence="2">Uncharacterized protein</fullName>
    </submittedName>
</protein>
<proteinExistence type="predicted"/>
<feature type="region of interest" description="Disordered" evidence="1">
    <location>
        <begin position="1"/>
        <end position="21"/>
    </location>
</feature>
<organism evidence="2 3">
    <name type="scientific">Dryococelus australis</name>
    <dbReference type="NCBI Taxonomy" id="614101"/>
    <lineage>
        <taxon>Eukaryota</taxon>
        <taxon>Metazoa</taxon>
        <taxon>Ecdysozoa</taxon>
        <taxon>Arthropoda</taxon>
        <taxon>Hexapoda</taxon>
        <taxon>Insecta</taxon>
        <taxon>Pterygota</taxon>
        <taxon>Neoptera</taxon>
        <taxon>Polyneoptera</taxon>
        <taxon>Phasmatodea</taxon>
        <taxon>Verophasmatodea</taxon>
        <taxon>Anareolatae</taxon>
        <taxon>Phasmatidae</taxon>
        <taxon>Eurycanthinae</taxon>
        <taxon>Dryococelus</taxon>
    </lineage>
</organism>
<accession>A0ABQ9HJC7</accession>
<dbReference type="Proteomes" id="UP001159363">
    <property type="component" value="Chromosome 4"/>
</dbReference>
<sequence length="118" mass="13579">MRRRVDTKTSSSVPARLIPTKGSSRRRRVVVVAGEPKDNGFVLMETAFNRNLNTLIAENTFTTTRNICTYLNDMKDNITIQLTLKQRETSAIKFNVWLDCIRGKPEPHCNQNHRCTKQ</sequence>
<reference evidence="2 3" key="1">
    <citation type="submission" date="2023-02" db="EMBL/GenBank/DDBJ databases">
        <title>LHISI_Scaffold_Assembly.</title>
        <authorList>
            <person name="Stuart O.P."/>
            <person name="Cleave R."/>
            <person name="Magrath M.J.L."/>
            <person name="Mikheyev A.S."/>
        </authorList>
    </citation>
    <scope>NUCLEOTIDE SEQUENCE [LARGE SCALE GENOMIC DNA]</scope>
    <source>
        <strain evidence="2">Daus_M_001</strain>
        <tissue evidence="2">Leg muscle</tissue>
    </source>
</reference>
<name>A0ABQ9HJC7_9NEOP</name>
<evidence type="ECO:0000313" key="3">
    <source>
        <dbReference type="Proteomes" id="UP001159363"/>
    </source>
</evidence>